<protein>
    <submittedName>
        <fullName evidence="5">Uncharacterized protein</fullName>
    </submittedName>
</protein>
<dbReference type="InParanoid" id="A0A151GK29"/>
<feature type="region of interest" description="Disordered" evidence="1">
    <location>
        <begin position="118"/>
        <end position="179"/>
    </location>
</feature>
<sequence>MVYSWEQYKQTCRQLYIDEGRSLDEIMAHMKTVYRFAPSKRSYQHQFRRWEFPGKMRPRHHKNDELVRRVKELWEKNISQREMLRILTEDDGFDIRNIELSRLRSRFKLLLRSRNGDKQRLTEEDMDDDESATDSPPSPQHAPGTAGARQHPSRPGGGRKSVGKRSMRKSTTVPSGMLIRYPSETTLTETRRILNLDTNAYWALRTNFHRICQEEGVSKKTLAGETRWEALKNRLIQESPHLRSQMSAANGAGERKKLALDIVCTDVTKRLRSLESRMTLVEAKMYLEINPEETRQMRAALHKVLCELGLTTKIETTPDQWEDVKQRWGKKSAVAQRILDNAASDAESQKKIRALDFVAKDVLKRLRDDERGRKQGKQSSLPSAINPRQPIPHDTSMDVPRDVPKDVDDSAYESFEVPGASSPLHMSFASPPRMTLAMQSMSSSASPCGPPPIPTLGSGATLVAMGSPTASPLGFGANPPASFVNESLLAAARSAPPFQHTAPSAACAVYLRLHPSSGIMTDAGLWVATLGSHSVEEVRRAAAERIPGAVCVLVEGILKDGKGCELPLPIADDDQLSAYMSHLQGAAPTLSVRLVWKE</sequence>
<dbReference type="PANTHER" id="PTHR38788:SF5">
    <property type="entry name" value="CLR5 DOMAIN-CONTAINING PROTEIN"/>
    <property type="match status" value="1"/>
</dbReference>
<proteinExistence type="predicted"/>
<feature type="domain" description="Tri-helical" evidence="3">
    <location>
        <begin position="191"/>
        <end position="273"/>
    </location>
</feature>
<evidence type="ECO:0000313" key="6">
    <source>
        <dbReference type="Proteomes" id="UP000076580"/>
    </source>
</evidence>
<feature type="region of interest" description="Disordered" evidence="1">
    <location>
        <begin position="368"/>
        <end position="407"/>
    </location>
</feature>
<gene>
    <name evidence="5" type="ORF">DCS_04455</name>
</gene>
<organism evidence="5 6">
    <name type="scientific">Drechmeria coniospora</name>
    <name type="common">Nematophagous fungus</name>
    <name type="synonym">Meria coniospora</name>
    <dbReference type="NCBI Taxonomy" id="98403"/>
    <lineage>
        <taxon>Eukaryota</taxon>
        <taxon>Fungi</taxon>
        <taxon>Dikarya</taxon>
        <taxon>Ascomycota</taxon>
        <taxon>Pezizomycotina</taxon>
        <taxon>Sordariomycetes</taxon>
        <taxon>Hypocreomycetidae</taxon>
        <taxon>Hypocreales</taxon>
        <taxon>Ophiocordycipitaceae</taxon>
        <taxon>Drechmeria</taxon>
    </lineage>
</organism>
<dbReference type="InterPro" id="IPR056669">
    <property type="entry name" value="DUF7767"/>
</dbReference>
<feature type="compositionally biased region" description="Basic and acidic residues" evidence="1">
    <location>
        <begin position="395"/>
        <end position="407"/>
    </location>
</feature>
<dbReference type="Proteomes" id="UP000076580">
    <property type="component" value="Chromosome 02"/>
</dbReference>
<dbReference type="PANTHER" id="PTHR38788">
    <property type="entry name" value="CLR5 DOMAIN-CONTAINING PROTEIN"/>
    <property type="match status" value="1"/>
</dbReference>
<dbReference type="InterPro" id="IPR025676">
    <property type="entry name" value="Clr5_dom"/>
</dbReference>
<dbReference type="AlphaFoldDB" id="A0A151GK29"/>
<feature type="domain" description="Tri-helical" evidence="3">
    <location>
        <begin position="283"/>
        <end position="369"/>
    </location>
</feature>
<evidence type="ECO:0000259" key="2">
    <source>
        <dbReference type="Pfam" id="PF14420"/>
    </source>
</evidence>
<keyword evidence="6" id="KW-1185">Reference proteome</keyword>
<dbReference type="STRING" id="98403.A0A151GK29"/>
<feature type="domain" description="Clr5" evidence="2">
    <location>
        <begin position="1"/>
        <end position="53"/>
    </location>
</feature>
<dbReference type="Pfam" id="PF24962">
    <property type="entry name" value="DUF7767"/>
    <property type="match status" value="1"/>
</dbReference>
<dbReference type="InterPro" id="IPR057940">
    <property type="entry name" value="Tri-helical_dom"/>
</dbReference>
<dbReference type="Pfam" id="PF14420">
    <property type="entry name" value="Clr5"/>
    <property type="match status" value="1"/>
</dbReference>
<feature type="domain" description="DUF7767" evidence="4">
    <location>
        <begin position="504"/>
        <end position="596"/>
    </location>
</feature>
<evidence type="ECO:0000259" key="3">
    <source>
        <dbReference type="Pfam" id="PF24465"/>
    </source>
</evidence>
<dbReference type="RefSeq" id="XP_040656798.1">
    <property type="nucleotide sequence ID" value="XM_040801765.1"/>
</dbReference>
<evidence type="ECO:0000256" key="1">
    <source>
        <dbReference type="SAM" id="MobiDB-lite"/>
    </source>
</evidence>
<dbReference type="GeneID" id="63717098"/>
<dbReference type="EMBL" id="LAYC01000002">
    <property type="protein sequence ID" value="KYK57446.1"/>
    <property type="molecule type" value="Genomic_DNA"/>
</dbReference>
<name>A0A151GK29_DRECN</name>
<reference evidence="5 6" key="1">
    <citation type="journal article" date="2016" name="Sci. Rep.">
        <title>Insights into Adaptations to a Near-Obligate Nematode Endoparasitic Lifestyle from the Finished Genome of Drechmeria coniospora.</title>
        <authorList>
            <person name="Zhang L."/>
            <person name="Zhou Z."/>
            <person name="Guo Q."/>
            <person name="Fokkens L."/>
            <person name="Miskei M."/>
            <person name="Pocsi I."/>
            <person name="Zhang W."/>
            <person name="Chen M."/>
            <person name="Wang L."/>
            <person name="Sun Y."/>
            <person name="Donzelli B.G."/>
            <person name="Gibson D.M."/>
            <person name="Nelson D.R."/>
            <person name="Luo J.G."/>
            <person name="Rep M."/>
            <person name="Liu H."/>
            <person name="Yang S."/>
            <person name="Wang J."/>
            <person name="Krasnoff S.B."/>
            <person name="Xu Y."/>
            <person name="Molnar I."/>
            <person name="Lin M."/>
        </authorList>
    </citation>
    <scope>NUCLEOTIDE SEQUENCE [LARGE SCALE GENOMIC DNA]</scope>
    <source>
        <strain evidence="5 6">ARSEF 6962</strain>
    </source>
</reference>
<accession>A0A151GK29</accession>
<evidence type="ECO:0000313" key="5">
    <source>
        <dbReference type="EMBL" id="KYK57446.1"/>
    </source>
</evidence>
<evidence type="ECO:0000259" key="4">
    <source>
        <dbReference type="Pfam" id="PF24962"/>
    </source>
</evidence>
<comment type="caution">
    <text evidence="5">The sequence shown here is derived from an EMBL/GenBank/DDBJ whole genome shotgun (WGS) entry which is preliminary data.</text>
</comment>
<dbReference type="Pfam" id="PF24465">
    <property type="entry name" value="Tri-helical"/>
    <property type="match status" value="2"/>
</dbReference>